<dbReference type="InterPro" id="IPR001279">
    <property type="entry name" value="Metallo-B-lactamas"/>
</dbReference>
<dbReference type="Proteomes" id="UP000309673">
    <property type="component" value="Unassembled WGS sequence"/>
</dbReference>
<dbReference type="InterPro" id="IPR051453">
    <property type="entry name" value="MBL_Glyoxalase_II"/>
</dbReference>
<evidence type="ECO:0000259" key="8">
    <source>
        <dbReference type="SMART" id="SM00849"/>
    </source>
</evidence>
<dbReference type="AlphaFoldDB" id="A0A4V5LRA1"/>
<evidence type="ECO:0000256" key="4">
    <source>
        <dbReference type="ARBA" id="ARBA00022833"/>
    </source>
</evidence>
<comment type="catalytic activity">
    <reaction evidence="5">
        <text>3',5'-cyclic CMP + H2O = CMP + H(+)</text>
        <dbReference type="Rhea" id="RHEA:72675"/>
        <dbReference type="ChEBI" id="CHEBI:15377"/>
        <dbReference type="ChEBI" id="CHEBI:15378"/>
        <dbReference type="ChEBI" id="CHEBI:58003"/>
        <dbReference type="ChEBI" id="CHEBI:60377"/>
    </reaction>
    <physiologicalReaction direction="left-to-right" evidence="5">
        <dbReference type="Rhea" id="RHEA:72676"/>
    </physiologicalReaction>
</comment>
<feature type="domain" description="Metallo-beta-lactamase" evidence="8">
    <location>
        <begin position="13"/>
        <end position="191"/>
    </location>
</feature>
<evidence type="ECO:0000256" key="3">
    <source>
        <dbReference type="ARBA" id="ARBA00022801"/>
    </source>
</evidence>
<comment type="cofactor">
    <cofactor evidence="1">
        <name>Zn(2+)</name>
        <dbReference type="ChEBI" id="CHEBI:29105"/>
    </cofactor>
</comment>
<evidence type="ECO:0000256" key="7">
    <source>
        <dbReference type="ARBA" id="ARBA00048505"/>
    </source>
</evidence>
<keyword evidence="3 9" id="KW-0378">Hydrolase</keyword>
<evidence type="ECO:0000256" key="6">
    <source>
        <dbReference type="ARBA" id="ARBA00034301"/>
    </source>
</evidence>
<accession>A0A4V5LRA1</accession>
<dbReference type="RefSeq" id="WP_136779688.1">
    <property type="nucleotide sequence ID" value="NZ_SUPK01000014.1"/>
</dbReference>
<gene>
    <name evidence="9" type="ORF">E5161_20210</name>
</gene>
<comment type="catalytic activity">
    <reaction evidence="7">
        <text>3',5'-cyclic UMP + H2O = UMP + H(+)</text>
        <dbReference type="Rhea" id="RHEA:70575"/>
        <dbReference type="ChEBI" id="CHEBI:15377"/>
        <dbReference type="ChEBI" id="CHEBI:15378"/>
        <dbReference type="ChEBI" id="CHEBI:57865"/>
        <dbReference type="ChEBI" id="CHEBI:184387"/>
    </reaction>
    <physiologicalReaction direction="left-to-right" evidence="7">
        <dbReference type="Rhea" id="RHEA:70576"/>
    </physiologicalReaction>
</comment>
<evidence type="ECO:0000256" key="2">
    <source>
        <dbReference type="ARBA" id="ARBA00022723"/>
    </source>
</evidence>
<organism evidence="9 10">
    <name type="scientific">Cohnella pontilimi</name>
    <dbReference type="NCBI Taxonomy" id="2564100"/>
    <lineage>
        <taxon>Bacteria</taxon>
        <taxon>Bacillati</taxon>
        <taxon>Bacillota</taxon>
        <taxon>Bacilli</taxon>
        <taxon>Bacillales</taxon>
        <taxon>Paenibacillaceae</taxon>
        <taxon>Cohnella</taxon>
    </lineage>
</organism>
<dbReference type="OrthoDB" id="9802248at2"/>
<dbReference type="Pfam" id="PF00753">
    <property type="entry name" value="Lactamase_B"/>
    <property type="match status" value="1"/>
</dbReference>
<reference evidence="9 10" key="1">
    <citation type="submission" date="2019-04" db="EMBL/GenBank/DDBJ databases">
        <title>Cohnella sp. nov., isolated from soil.</title>
        <authorList>
            <person name="Kim W."/>
        </authorList>
    </citation>
    <scope>NUCLEOTIDE SEQUENCE [LARGE SCALE GENOMIC DNA]</scope>
    <source>
        <strain evidence="9 10">CAU 1483</strain>
    </source>
</reference>
<keyword evidence="10" id="KW-1185">Reference proteome</keyword>
<dbReference type="Gene3D" id="3.60.15.10">
    <property type="entry name" value="Ribonuclease Z/Hydroxyacylglutathione hydrolase-like"/>
    <property type="match status" value="1"/>
</dbReference>
<keyword evidence="4" id="KW-0862">Zinc</keyword>
<evidence type="ECO:0000313" key="9">
    <source>
        <dbReference type="EMBL" id="TJY38509.1"/>
    </source>
</evidence>
<dbReference type="CDD" id="cd06262">
    <property type="entry name" value="metallo-hydrolase-like_MBL-fold"/>
    <property type="match status" value="1"/>
</dbReference>
<sequence length="209" mass="22935">MLTFQTFPLGALQTNAYLVTNAERTRAIVIDPGTPDSSLLRRLEQFEVEAVLITHAHFDHIGGVEKVRERFGCPVYLHSAEKDWLSDAAKNGSLRWPEATPPIAGRAPDRLLSDGDELQLLGQTFRVLHTPGHSPGSVGFLCGDLLFAGDALFRRSVGRTDLPGGSSDQLTRSIREKLYVLPDDVIVLPGHGPDTTIGEERRDNPFVRG</sequence>
<dbReference type="GO" id="GO:0016787">
    <property type="term" value="F:hydrolase activity"/>
    <property type="evidence" value="ECO:0007669"/>
    <property type="project" value="UniProtKB-KW"/>
</dbReference>
<dbReference type="EMBL" id="SUPK01000014">
    <property type="protein sequence ID" value="TJY38509.1"/>
    <property type="molecule type" value="Genomic_DNA"/>
</dbReference>
<dbReference type="SMART" id="SM00849">
    <property type="entry name" value="Lactamase_B"/>
    <property type="match status" value="1"/>
</dbReference>
<dbReference type="GO" id="GO:0046872">
    <property type="term" value="F:metal ion binding"/>
    <property type="evidence" value="ECO:0007669"/>
    <property type="project" value="UniProtKB-KW"/>
</dbReference>
<keyword evidence="2" id="KW-0479">Metal-binding</keyword>
<comment type="caution">
    <text evidence="9">The sequence shown here is derived from an EMBL/GenBank/DDBJ whole genome shotgun (WGS) entry which is preliminary data.</text>
</comment>
<dbReference type="SUPFAM" id="SSF56281">
    <property type="entry name" value="Metallo-hydrolase/oxidoreductase"/>
    <property type="match status" value="1"/>
</dbReference>
<evidence type="ECO:0000256" key="1">
    <source>
        <dbReference type="ARBA" id="ARBA00001947"/>
    </source>
</evidence>
<proteinExistence type="predicted"/>
<evidence type="ECO:0000313" key="10">
    <source>
        <dbReference type="Proteomes" id="UP000309673"/>
    </source>
</evidence>
<name>A0A4V5LRA1_9BACL</name>
<evidence type="ECO:0000256" key="5">
    <source>
        <dbReference type="ARBA" id="ARBA00034221"/>
    </source>
</evidence>
<dbReference type="PANTHER" id="PTHR46233:SF3">
    <property type="entry name" value="HYDROXYACYLGLUTATHIONE HYDROLASE GLOC"/>
    <property type="match status" value="1"/>
</dbReference>
<dbReference type="InterPro" id="IPR036866">
    <property type="entry name" value="RibonucZ/Hydroxyglut_hydro"/>
</dbReference>
<comment type="function">
    <text evidence="6">Counteracts the endogenous Pycsar antiviral defense system. Phosphodiesterase that enables metal-dependent hydrolysis of host cyclic nucleotide Pycsar defense signals such as cCMP and cUMP.</text>
</comment>
<protein>
    <submittedName>
        <fullName evidence="9">MBL fold metallo-hydrolase</fullName>
    </submittedName>
</protein>
<dbReference type="PANTHER" id="PTHR46233">
    <property type="entry name" value="HYDROXYACYLGLUTATHIONE HYDROLASE GLOC"/>
    <property type="match status" value="1"/>
</dbReference>